<evidence type="ECO:0000313" key="1">
    <source>
        <dbReference type="EMBL" id="OPX46911.1"/>
    </source>
</evidence>
<evidence type="ECO:0000313" key="2">
    <source>
        <dbReference type="Proteomes" id="UP000191448"/>
    </source>
</evidence>
<dbReference type="AlphaFoldDB" id="A0A1V4SUE6"/>
<organism evidence="1 2">
    <name type="scientific">Clostridium thermobutyricum DSM 4928</name>
    <dbReference type="NCBI Taxonomy" id="1121339"/>
    <lineage>
        <taxon>Bacteria</taxon>
        <taxon>Bacillati</taxon>
        <taxon>Bacillota</taxon>
        <taxon>Clostridia</taxon>
        <taxon>Eubacteriales</taxon>
        <taxon>Clostridiaceae</taxon>
        <taxon>Clostridium</taxon>
    </lineage>
</organism>
<proteinExistence type="predicted"/>
<name>A0A1V4SUE6_9CLOT</name>
<dbReference type="Proteomes" id="UP000191448">
    <property type="component" value="Unassembled WGS sequence"/>
</dbReference>
<accession>A0A1V4SUE6</accession>
<comment type="caution">
    <text evidence="1">The sequence shown here is derived from an EMBL/GenBank/DDBJ whole genome shotgun (WGS) entry which is preliminary data.</text>
</comment>
<protein>
    <submittedName>
        <fullName evidence="1">Uncharacterized protein</fullName>
    </submittedName>
</protein>
<gene>
    <name evidence="1" type="ORF">CLTHE_24140</name>
</gene>
<sequence length="86" mass="9974">MKNVHDFIKVHNKNDKNATHHEIEIHSNAEPHKGKVIKYFDKIDEKEVTKGNNSIYKDKTKSRLLIPRNAIELKTLIDDLSVILNS</sequence>
<dbReference type="RefSeq" id="WP_080023660.1">
    <property type="nucleotide sequence ID" value="NZ_LTAY01000062.1"/>
</dbReference>
<dbReference type="EMBL" id="LTAY01000062">
    <property type="protein sequence ID" value="OPX46911.1"/>
    <property type="molecule type" value="Genomic_DNA"/>
</dbReference>
<reference evidence="1 2" key="1">
    <citation type="submission" date="2016-02" db="EMBL/GenBank/DDBJ databases">
        <title>Genome sequence of Clostridium thermobutyricum DSM 4928.</title>
        <authorList>
            <person name="Poehlein A."/>
            <person name="Daniel R."/>
        </authorList>
    </citation>
    <scope>NUCLEOTIDE SEQUENCE [LARGE SCALE GENOMIC DNA]</scope>
    <source>
        <strain evidence="1 2">DSM 4928</strain>
    </source>
</reference>